<feature type="transmembrane region" description="Helical" evidence="2">
    <location>
        <begin position="20"/>
        <end position="37"/>
    </location>
</feature>
<comment type="caution">
    <text evidence="3">The sequence shown here is derived from an EMBL/GenBank/DDBJ whole genome shotgun (WGS) entry which is preliminary data.</text>
</comment>
<accession>A0A424WGQ6</accession>
<feature type="transmembrane region" description="Helical" evidence="2">
    <location>
        <begin position="43"/>
        <end position="66"/>
    </location>
</feature>
<dbReference type="OrthoDB" id="6773069at2"/>
<dbReference type="PANTHER" id="PTHR34989:SF1">
    <property type="entry name" value="PROTEIN HDED"/>
    <property type="match status" value="1"/>
</dbReference>
<evidence type="ECO:0000256" key="2">
    <source>
        <dbReference type="SAM" id="Phobius"/>
    </source>
</evidence>
<dbReference type="EMBL" id="QVXO01000008">
    <property type="protein sequence ID" value="RPJ92339.1"/>
    <property type="molecule type" value="Genomic_DNA"/>
</dbReference>
<reference evidence="3 4" key="1">
    <citation type="submission" date="2018-08" db="EMBL/GenBank/DDBJ databases">
        <title>Achromobacter xylosoxidans Genome sequencing and assembly.</title>
        <authorList>
            <person name="Wang R."/>
            <person name="Rensing C."/>
            <person name="Li Y."/>
        </authorList>
    </citation>
    <scope>NUCLEOTIDE SEQUENCE [LARGE SCALE GENOMIC DNA]</scope>
    <source>
        <strain evidence="3 4">GD003A</strain>
    </source>
</reference>
<evidence type="ECO:0000256" key="1">
    <source>
        <dbReference type="SAM" id="MobiDB-lite"/>
    </source>
</evidence>
<sequence length="465" mass="51619">MANLVLLLLGVDYLRKRARGLYIIGGLLCITGVTLFIDALDNAVYFPLNFFAALLVIEGLATLMIAKSGVGGQRVLRYAKGAIVLTAGSLVLIGHHHGHFALSMLFGLMFLVDGLIQCTAAYVVRYERWRYVFASGVAEILLAIFFFQPYPTHYVGTVPYCLGLFLAFTGLRLLSLARRVRHLDSNPALDVNPHPDFMPTRADAPAQTVFDGPPLESERALTVHVWTPSGSAKTETRNYPVVNRYIAAVDINGVVSTGHAALESPEGVYISLYPAREIDHSPEQFGTLLRATAENNVPGVYQPDYATESKAWTPSTMRVRIRNYDAAKLQAFWNEYRKTEIYNLTHRNCSSSVSSALEAALDGVVGRLHGPKAGWRVLLRLLLTPELWVAAQIRKRALTMAWTPGLTLDYARALSMLADPRPFGWWKMSQDALRQIARMRAGWRKQDRKAQARNAEQAESSQGAQ</sequence>
<dbReference type="AlphaFoldDB" id="A0A424WGQ6"/>
<protein>
    <submittedName>
        <fullName evidence="3">DUF308 domain-containing protein</fullName>
    </submittedName>
</protein>
<keyword evidence="2" id="KW-1133">Transmembrane helix</keyword>
<evidence type="ECO:0000313" key="4">
    <source>
        <dbReference type="Proteomes" id="UP000285324"/>
    </source>
</evidence>
<feature type="transmembrane region" description="Helical" evidence="2">
    <location>
        <begin position="154"/>
        <end position="174"/>
    </location>
</feature>
<proteinExistence type="predicted"/>
<organism evidence="3 4">
    <name type="scientific">Alcaligenes xylosoxydans xylosoxydans</name>
    <name type="common">Achromobacter xylosoxidans</name>
    <dbReference type="NCBI Taxonomy" id="85698"/>
    <lineage>
        <taxon>Bacteria</taxon>
        <taxon>Pseudomonadati</taxon>
        <taxon>Pseudomonadota</taxon>
        <taxon>Betaproteobacteria</taxon>
        <taxon>Burkholderiales</taxon>
        <taxon>Alcaligenaceae</taxon>
        <taxon>Achromobacter</taxon>
    </lineage>
</organism>
<feature type="transmembrane region" description="Helical" evidence="2">
    <location>
        <begin position="78"/>
        <end position="94"/>
    </location>
</feature>
<evidence type="ECO:0000313" key="3">
    <source>
        <dbReference type="EMBL" id="RPJ92339.1"/>
    </source>
</evidence>
<dbReference type="GO" id="GO:0005886">
    <property type="term" value="C:plasma membrane"/>
    <property type="evidence" value="ECO:0007669"/>
    <property type="project" value="TreeGrafter"/>
</dbReference>
<keyword evidence="2" id="KW-0812">Transmembrane</keyword>
<keyword evidence="2" id="KW-0472">Membrane</keyword>
<feature type="transmembrane region" description="Helical" evidence="2">
    <location>
        <begin position="100"/>
        <end position="124"/>
    </location>
</feature>
<gene>
    <name evidence="3" type="ORF">DY367_07480</name>
</gene>
<feature type="region of interest" description="Disordered" evidence="1">
    <location>
        <begin position="446"/>
        <end position="465"/>
    </location>
</feature>
<dbReference type="PANTHER" id="PTHR34989">
    <property type="entry name" value="PROTEIN HDED"/>
    <property type="match status" value="1"/>
</dbReference>
<dbReference type="Proteomes" id="UP000285324">
    <property type="component" value="Unassembled WGS sequence"/>
</dbReference>
<dbReference type="RefSeq" id="WP_059373356.1">
    <property type="nucleotide sequence ID" value="NZ_CP061008.1"/>
</dbReference>
<name>A0A424WGQ6_ALCXX</name>
<feature type="transmembrane region" description="Helical" evidence="2">
    <location>
        <begin position="131"/>
        <end position="148"/>
    </location>
</feature>
<dbReference type="InterPro" id="IPR052712">
    <property type="entry name" value="Acid_resist_chaperone_HdeD"/>
</dbReference>